<sequence length="324" mass="37263">RPCYFLGRIFSSTGDEKLNSNGIDLEGDWDNSDGKRVALNVSQLAEYALFPGQIVVVYGTNTNGAEILARAIYSNAAFPRYLDCRAPRKLLDPFKDTSLQVMIACGPFTHSNSLQFYHSPFHEFANTVIQRRPHVVILVGPFTDRCNELIKTNKVTSTFQEIFESLLLQFVTCLHSAGVIAEIVLIPSPQDIHHSVAYPQPAYHLNVTWIKEEMKYFAQRVHCFSNPCQFFINEVGFGVNSADFLLHCFGAALTKKFEFLFFFFFWWSTSKFNSKQIKKNLLLHLVKTEAIPQKRRAIKLQHRTVFINNGKLLHFHRVFFFFAF</sequence>
<keyword evidence="4" id="KW-0235">DNA replication</keyword>
<dbReference type="Pfam" id="PF04042">
    <property type="entry name" value="DNA_pol_E_B"/>
    <property type="match status" value="1"/>
</dbReference>
<dbReference type="GO" id="GO:0003677">
    <property type="term" value="F:DNA binding"/>
    <property type="evidence" value="ECO:0007669"/>
    <property type="project" value="InterPro"/>
</dbReference>
<evidence type="ECO:0000256" key="1">
    <source>
        <dbReference type="ARBA" id="ARBA00004123"/>
    </source>
</evidence>
<dbReference type="GO" id="GO:0006270">
    <property type="term" value="P:DNA replication initiation"/>
    <property type="evidence" value="ECO:0007669"/>
    <property type="project" value="TreeGrafter"/>
</dbReference>
<evidence type="ECO:0000256" key="3">
    <source>
        <dbReference type="ARBA" id="ARBA00018596"/>
    </source>
</evidence>
<evidence type="ECO:0000256" key="2">
    <source>
        <dbReference type="ARBA" id="ARBA00007299"/>
    </source>
</evidence>
<name>X6M812_RETFI</name>
<dbReference type="Gene3D" id="3.60.21.60">
    <property type="match status" value="1"/>
</dbReference>
<evidence type="ECO:0000256" key="5">
    <source>
        <dbReference type="ARBA" id="ARBA00023242"/>
    </source>
</evidence>
<dbReference type="GO" id="GO:0005658">
    <property type="term" value="C:alpha DNA polymerase:primase complex"/>
    <property type="evidence" value="ECO:0007669"/>
    <property type="project" value="TreeGrafter"/>
</dbReference>
<proteinExistence type="inferred from homology"/>
<accession>X6M812</accession>
<feature type="domain" description="DNA polymerase alpha subunit B OB" evidence="7">
    <location>
        <begin position="3"/>
        <end position="73"/>
    </location>
</feature>
<keyword evidence="9" id="KW-1185">Reference proteome</keyword>
<dbReference type="InterPro" id="IPR016722">
    <property type="entry name" value="DNA_pol_alpha_bsu"/>
</dbReference>
<dbReference type="PANTHER" id="PTHR23061:SF12">
    <property type="entry name" value="DNA POLYMERASE ALPHA SUBUNIT B"/>
    <property type="match status" value="1"/>
</dbReference>
<evidence type="ECO:0000256" key="4">
    <source>
        <dbReference type="ARBA" id="ARBA00022705"/>
    </source>
</evidence>
<organism evidence="8 9">
    <name type="scientific">Reticulomyxa filosa</name>
    <dbReference type="NCBI Taxonomy" id="46433"/>
    <lineage>
        <taxon>Eukaryota</taxon>
        <taxon>Sar</taxon>
        <taxon>Rhizaria</taxon>
        <taxon>Retaria</taxon>
        <taxon>Foraminifera</taxon>
        <taxon>Monothalamids</taxon>
        <taxon>Reticulomyxidae</taxon>
        <taxon>Reticulomyxa</taxon>
    </lineage>
</organism>
<evidence type="ECO:0000259" key="7">
    <source>
        <dbReference type="Pfam" id="PF22062"/>
    </source>
</evidence>
<dbReference type="InterPro" id="IPR054300">
    <property type="entry name" value="OB_DPOA2"/>
</dbReference>
<dbReference type="Proteomes" id="UP000023152">
    <property type="component" value="Unassembled WGS sequence"/>
</dbReference>
<comment type="subcellular location">
    <subcellularLocation>
        <location evidence="1">Nucleus</location>
    </subcellularLocation>
</comment>
<dbReference type="OrthoDB" id="336885at2759"/>
<reference evidence="8 9" key="1">
    <citation type="journal article" date="2013" name="Curr. Biol.">
        <title>The Genome of the Foraminiferan Reticulomyxa filosa.</title>
        <authorList>
            <person name="Glockner G."/>
            <person name="Hulsmann N."/>
            <person name="Schleicher M."/>
            <person name="Noegel A.A."/>
            <person name="Eichinger L."/>
            <person name="Gallinger C."/>
            <person name="Pawlowski J."/>
            <person name="Sierra R."/>
            <person name="Euteneuer U."/>
            <person name="Pillet L."/>
            <person name="Moustafa A."/>
            <person name="Platzer M."/>
            <person name="Groth M."/>
            <person name="Szafranski K."/>
            <person name="Schliwa M."/>
        </authorList>
    </citation>
    <scope>NUCLEOTIDE SEQUENCE [LARGE SCALE GENOMIC DNA]</scope>
</reference>
<dbReference type="AlphaFoldDB" id="X6M812"/>
<evidence type="ECO:0000313" key="9">
    <source>
        <dbReference type="Proteomes" id="UP000023152"/>
    </source>
</evidence>
<evidence type="ECO:0000313" key="8">
    <source>
        <dbReference type="EMBL" id="ETO09597.1"/>
    </source>
</evidence>
<feature type="non-terminal residue" evidence="8">
    <location>
        <position position="1"/>
    </location>
</feature>
<feature type="domain" description="DNA polymerase alpha/delta/epsilon subunit B" evidence="6">
    <location>
        <begin position="101"/>
        <end position="274"/>
    </location>
</feature>
<comment type="similarity">
    <text evidence="2">Belongs to the DNA polymerase alpha subunit B family.</text>
</comment>
<dbReference type="InterPro" id="IPR007185">
    <property type="entry name" value="DNA_pol_a/d/e_bsu"/>
</dbReference>
<dbReference type="Pfam" id="PF22062">
    <property type="entry name" value="OB_DPOA2"/>
    <property type="match status" value="1"/>
</dbReference>
<comment type="caution">
    <text evidence="8">The sequence shown here is derived from an EMBL/GenBank/DDBJ whole genome shotgun (WGS) entry which is preliminary data.</text>
</comment>
<evidence type="ECO:0000259" key="6">
    <source>
        <dbReference type="Pfam" id="PF04042"/>
    </source>
</evidence>
<protein>
    <recommendedName>
        <fullName evidence="3">DNA polymerase alpha subunit B</fullName>
    </recommendedName>
</protein>
<keyword evidence="5" id="KW-0539">Nucleus</keyword>
<dbReference type="EMBL" id="ASPP01023987">
    <property type="protein sequence ID" value="ETO09597.1"/>
    <property type="molecule type" value="Genomic_DNA"/>
</dbReference>
<gene>
    <name evidence="8" type="ORF">RFI_27779</name>
</gene>
<dbReference type="PANTHER" id="PTHR23061">
    <property type="entry name" value="DNA POLYMERASE 2 ALPHA 70 KDA SUBUNIT"/>
    <property type="match status" value="1"/>
</dbReference>